<keyword evidence="14 18" id="KW-0830">Ubiquinone</keyword>
<comment type="similarity">
    <text evidence="3 18">Belongs to the complex I subunit 2 family.</text>
</comment>
<dbReference type="InterPro" id="IPR003917">
    <property type="entry name" value="NADH_UbQ_OxRdtase_chain2"/>
</dbReference>
<evidence type="ECO:0000256" key="14">
    <source>
        <dbReference type="ARBA" id="ARBA00023075"/>
    </source>
</evidence>
<keyword evidence="16 18" id="KW-0472">Membrane</keyword>
<evidence type="ECO:0000256" key="7">
    <source>
        <dbReference type="ARBA" id="ARBA00022660"/>
    </source>
</evidence>
<feature type="transmembrane region" description="Helical" evidence="18">
    <location>
        <begin position="233"/>
        <end position="253"/>
    </location>
</feature>
<protein>
    <recommendedName>
        <fullName evidence="5 18">NADH-ubiquinone oxidoreductase chain 2</fullName>
        <ecNumber evidence="4 18">7.1.1.2</ecNumber>
    </recommendedName>
</protein>
<evidence type="ECO:0000256" key="2">
    <source>
        <dbReference type="ARBA" id="ARBA00004448"/>
    </source>
</evidence>
<evidence type="ECO:0000256" key="18">
    <source>
        <dbReference type="RuleBase" id="RU003403"/>
    </source>
</evidence>
<dbReference type="PANTHER" id="PTHR46552:SF1">
    <property type="entry name" value="NADH-UBIQUINONE OXIDOREDUCTASE CHAIN 2"/>
    <property type="match status" value="1"/>
</dbReference>
<dbReference type="InterPro" id="IPR001750">
    <property type="entry name" value="ND/Mrp_TM"/>
</dbReference>
<name>A0A346RGT3_9COLE</name>
<feature type="transmembrane region" description="Helical" evidence="18">
    <location>
        <begin position="265"/>
        <end position="282"/>
    </location>
</feature>
<dbReference type="AlphaFoldDB" id="A0A346RGT3"/>
<evidence type="ECO:0000256" key="10">
    <source>
        <dbReference type="ARBA" id="ARBA00022967"/>
    </source>
</evidence>
<dbReference type="PRINTS" id="PR01436">
    <property type="entry name" value="NADHDHGNASE2"/>
</dbReference>
<comment type="function">
    <text evidence="18">Core subunit of the mitochondrial membrane respiratory chain NADH dehydrogenase (Complex I) which catalyzes electron transfer from NADH through the respiratory chain, using ubiquinone as an electron acceptor. Essential for the catalytic activity and assembly of complex I.</text>
</comment>
<keyword evidence="11 18" id="KW-0249">Electron transport</keyword>
<comment type="subcellular location">
    <subcellularLocation>
        <location evidence="2 18">Mitochondrion inner membrane</location>
        <topology evidence="2 18">Multi-pass membrane protein</topology>
    </subcellularLocation>
</comment>
<sequence>MNSYKLLFFSTLLTGSMVSLSANSWIGVWMGLEINLLSMIPLMKSKTNMMSTEAAIKYFITQALASTLLLLTAILMMKIINKTISLNYMIQLSMLMKMGSAPFHFWFPEVINGMTWMNSLIILTWQKIAPMMIIMYTNMSNNFIYTIIIWNSLISAILGLNQTSLRKIMAYSSMNHIAWMLASMMISETMWKFYFTIYCLISINIIVSFILMNSFTLSQTMTSNMNKMNKIMLMINFMSLGGLPPFLGFFPKWLVIQALTNSNNLLINVVLICLTMIPLYYYTRIMMASLIMNNQTSFISLKIKINNFMLIMMNLLTLMGLIMSSSLYIYL</sequence>
<feature type="transmembrane region" description="Helical" evidence="18">
    <location>
        <begin position="101"/>
        <end position="123"/>
    </location>
</feature>
<evidence type="ECO:0000256" key="5">
    <source>
        <dbReference type="ARBA" id="ARBA00021008"/>
    </source>
</evidence>
<comment type="catalytic activity">
    <reaction evidence="17 18">
        <text>a ubiquinone + NADH + 5 H(+)(in) = a ubiquinol + NAD(+) + 4 H(+)(out)</text>
        <dbReference type="Rhea" id="RHEA:29091"/>
        <dbReference type="Rhea" id="RHEA-COMP:9565"/>
        <dbReference type="Rhea" id="RHEA-COMP:9566"/>
        <dbReference type="ChEBI" id="CHEBI:15378"/>
        <dbReference type="ChEBI" id="CHEBI:16389"/>
        <dbReference type="ChEBI" id="CHEBI:17976"/>
        <dbReference type="ChEBI" id="CHEBI:57540"/>
        <dbReference type="ChEBI" id="CHEBI:57945"/>
        <dbReference type="EC" id="7.1.1.2"/>
    </reaction>
</comment>
<evidence type="ECO:0000256" key="12">
    <source>
        <dbReference type="ARBA" id="ARBA00022989"/>
    </source>
</evidence>
<evidence type="ECO:0000256" key="8">
    <source>
        <dbReference type="ARBA" id="ARBA00022692"/>
    </source>
</evidence>
<evidence type="ECO:0000256" key="1">
    <source>
        <dbReference type="ARBA" id="ARBA00003257"/>
    </source>
</evidence>
<comment type="function">
    <text evidence="1">Core subunit of the mitochondrial membrane respiratory chain NADH dehydrogenase (Complex I) that is believed to belong to the minimal assembly required for catalysis. Complex I functions in the transfer of electrons from NADH to the respiratory chain. The immediate electron acceptor for the enzyme is believed to be ubiquinone.</text>
</comment>
<keyword evidence="13 18" id="KW-0520">NAD</keyword>
<keyword evidence="12 18" id="KW-1133">Transmembrane helix</keyword>
<feature type="transmembrane region" description="Helical" evidence="18">
    <location>
        <begin position="308"/>
        <end position="330"/>
    </location>
</feature>
<keyword evidence="7 18" id="KW-0679">Respiratory chain</keyword>
<gene>
    <name evidence="20" type="primary">nad2</name>
</gene>
<evidence type="ECO:0000256" key="9">
    <source>
        <dbReference type="ARBA" id="ARBA00022792"/>
    </source>
</evidence>
<dbReference type="Pfam" id="PF00361">
    <property type="entry name" value="Proton_antipo_M"/>
    <property type="match status" value="1"/>
</dbReference>
<dbReference type="EMBL" id="MG193383">
    <property type="protein sequence ID" value="AXS65280.1"/>
    <property type="molecule type" value="Genomic_DNA"/>
</dbReference>
<keyword evidence="9 18" id="KW-0999">Mitochondrion inner membrane</keyword>
<organism evidence="20">
    <name type="scientific">Histeroidea sp. 1 KM-2017</name>
    <dbReference type="NCBI Taxonomy" id="2219434"/>
    <lineage>
        <taxon>Eukaryota</taxon>
        <taxon>Metazoa</taxon>
        <taxon>Ecdysozoa</taxon>
        <taxon>Arthropoda</taxon>
        <taxon>Hexapoda</taxon>
        <taxon>Insecta</taxon>
        <taxon>Pterygota</taxon>
        <taxon>Neoptera</taxon>
        <taxon>Endopterygota</taxon>
        <taxon>Coleoptera</taxon>
        <taxon>Polyphaga</taxon>
        <taxon>Staphyliniformia</taxon>
    </lineage>
</organism>
<keyword evidence="10 18" id="KW-1278">Translocase</keyword>
<keyword evidence="15 18" id="KW-0496">Mitochondrion</keyword>
<evidence type="ECO:0000256" key="17">
    <source>
        <dbReference type="ARBA" id="ARBA00049551"/>
    </source>
</evidence>
<dbReference type="GO" id="GO:0005743">
    <property type="term" value="C:mitochondrial inner membrane"/>
    <property type="evidence" value="ECO:0007669"/>
    <property type="project" value="UniProtKB-SubCell"/>
</dbReference>
<evidence type="ECO:0000256" key="6">
    <source>
        <dbReference type="ARBA" id="ARBA00022448"/>
    </source>
</evidence>
<accession>A0A346RGT3</accession>
<proteinExistence type="inferred from homology"/>
<feature type="transmembrane region" description="Helical" evidence="18">
    <location>
        <begin position="193"/>
        <end position="212"/>
    </location>
</feature>
<evidence type="ECO:0000256" key="13">
    <source>
        <dbReference type="ARBA" id="ARBA00023027"/>
    </source>
</evidence>
<evidence type="ECO:0000256" key="15">
    <source>
        <dbReference type="ARBA" id="ARBA00023128"/>
    </source>
</evidence>
<feature type="transmembrane region" description="Helical" evidence="18">
    <location>
        <begin position="143"/>
        <end position="161"/>
    </location>
</feature>
<evidence type="ECO:0000259" key="19">
    <source>
        <dbReference type="Pfam" id="PF00361"/>
    </source>
</evidence>
<evidence type="ECO:0000256" key="16">
    <source>
        <dbReference type="ARBA" id="ARBA00023136"/>
    </source>
</evidence>
<evidence type="ECO:0000256" key="11">
    <source>
        <dbReference type="ARBA" id="ARBA00022982"/>
    </source>
</evidence>
<dbReference type="GO" id="GO:0008137">
    <property type="term" value="F:NADH dehydrogenase (ubiquinone) activity"/>
    <property type="evidence" value="ECO:0007669"/>
    <property type="project" value="UniProtKB-EC"/>
</dbReference>
<feature type="transmembrane region" description="Helical" evidence="18">
    <location>
        <begin position="58"/>
        <end position="80"/>
    </location>
</feature>
<keyword evidence="6" id="KW-0813">Transport</keyword>
<geneLocation type="mitochondrion" evidence="20"/>
<evidence type="ECO:0000313" key="20">
    <source>
        <dbReference type="EMBL" id="AXS65280.1"/>
    </source>
</evidence>
<keyword evidence="8 18" id="KW-0812">Transmembrane</keyword>
<evidence type="ECO:0000256" key="4">
    <source>
        <dbReference type="ARBA" id="ARBA00012944"/>
    </source>
</evidence>
<reference evidence="20" key="1">
    <citation type="journal article" date="2018" name="J. ISSAAS">
        <title>The contribution of mitochondrial metagenomics to large-scale data mining and phylogenetic analysis of Coleoptera.</title>
        <authorList>
            <person name="Miller K."/>
            <person name="Linard B."/>
            <person name="Motyka M."/>
            <person name="Bocek M."/>
            <person name="Vogler A.P."/>
        </authorList>
    </citation>
    <scope>NUCLEOTIDE SEQUENCE</scope>
</reference>
<dbReference type="EC" id="7.1.1.2" evidence="4 18"/>
<dbReference type="InterPro" id="IPR050175">
    <property type="entry name" value="Complex_I_Subunit_2"/>
</dbReference>
<dbReference type="PANTHER" id="PTHR46552">
    <property type="entry name" value="NADH-UBIQUINONE OXIDOREDUCTASE CHAIN 2"/>
    <property type="match status" value="1"/>
</dbReference>
<feature type="domain" description="NADH:quinone oxidoreductase/Mrp antiporter transmembrane" evidence="19">
    <location>
        <begin position="22"/>
        <end position="277"/>
    </location>
</feature>
<evidence type="ECO:0000256" key="3">
    <source>
        <dbReference type="ARBA" id="ARBA00007012"/>
    </source>
</evidence>
<dbReference type="GO" id="GO:0006120">
    <property type="term" value="P:mitochondrial electron transport, NADH to ubiquinone"/>
    <property type="evidence" value="ECO:0007669"/>
    <property type="project" value="InterPro"/>
</dbReference>